<evidence type="ECO:0000259" key="1">
    <source>
        <dbReference type="Pfam" id="PF20155"/>
    </source>
</evidence>
<protein>
    <submittedName>
        <fullName evidence="2">Tape measure protein</fullName>
    </submittedName>
</protein>
<organism evidence="2 3">
    <name type="scientific">Ligilactobacillus saerimneri</name>
    <dbReference type="NCBI Taxonomy" id="228229"/>
    <lineage>
        <taxon>Bacteria</taxon>
        <taxon>Bacillati</taxon>
        <taxon>Bacillota</taxon>
        <taxon>Bacilli</taxon>
        <taxon>Lactobacillales</taxon>
        <taxon>Lactobacillaceae</taxon>
        <taxon>Ligilactobacillus</taxon>
    </lineage>
</organism>
<reference evidence="2 3" key="1">
    <citation type="submission" date="2020-01" db="EMBL/GenBank/DDBJ databases">
        <title>Complete and circular genome sequences of six lactobacillus isolates from horses.</title>
        <authorList>
            <person name="Hassan H.M."/>
        </authorList>
    </citation>
    <scope>NUCLEOTIDE SEQUENCE [LARGE SCALE GENOMIC DNA]</scope>
    <source>
        <strain evidence="2 3">1A</strain>
    </source>
</reference>
<dbReference type="KEGG" id="lsw:GTO87_05725"/>
<dbReference type="EMBL" id="CP047418">
    <property type="protein sequence ID" value="QLL78140.1"/>
    <property type="molecule type" value="Genomic_DNA"/>
</dbReference>
<sequence length="1503" mass="161501">MADGTIKIDVLLNKQQAKSDAEIINSIFSNLGKGAGDSLKNDLKSNLDQAKAKAKETGESIKKDLTVKGKTEIDTKGAESDLNRVKEKIKEVPDNHKTKFEGNSNDIEEKTDSVNRRLKAIPDKVKTQLVADAKEAGIANFEQALKKLPPKKRVEILSRVQKGEVIDYEDLLRKLPTKVVTQLKLNDQATPGMRAIQAEAKNTGKRFGSLREIIMGTFAGGLIQAGVQNLISGLRSATQAGMEYNKQQDTMRTVWKALTTEAPQDGQRLVGFINSISQHSIYASETVDRMAQSFYHVHSNVGETERWTKAFINLGSTLHMSNDALAEAGEQFAKIVAGGKASAEDMNVMINRFPMFGEALQQATGKSMKQLYDLSARGKLTANDFVGALEFLGKKYKSGTQEAMTSTMGMGMYLKSRWSVLTGEVMKSSFDMSKSTMASIKNLLSDGMLKEYAEMASKFISGMIAWISKLLTYIDNHKETIVDIIKNLGEIVGIIGKTVWDTFTTVLKAIGTALGTVHDKGEDANDPLDILDGILQAIVDHKDDLSDFVKVMMGLFAIKKANDMVTALTSYYSVLKDIIGLGGIGVGAKGGKLATTAEEMAEGGVEATGASKAGRLIGIGADKLFGIQRGGKEVSEAITKVTAGDLTPELLAGGARTATQTAEQTAVRTAEKGIISRTASRIPVIGSLIAGGTELIGINKNNRNEKIGRAIGATGGTAAGGTAGAWIGGAIGSVVAPGAGTAAGAGIGSVIGSTVGGMFGAKGGGSIGKNFANIKKSVGGFFDDLKTTVGKKAADVGKGIADTFGKAIGGISKVFTKIKKPVTKAFEAIGKGLQKAAKVMGTVILAPFVLLTAGIVKAWQKIQKPVMKVVSALEKGISKAWNSISKVTSKVWGGITKTISSVWKGLSKTVSKGVGAVVKVVESAWNGLSKVTGKVWNGIKKAVLDAVQSIWKPLSKTMSKIADIVSDIWNDILRTTRKIWNSIFDKISDTLGSIWRTIHGKFDDIKSTISDALDSIRSKWSRTWNGIKKKVSDIWDDIKGIVHGGVKAIGDFWNTGAHGLEKVAGFFGAKVSIPKFKDGTPGPIARPMLAMVNDQKGPLHREAIFRRDGKIEIPEGRNVLTMLHPGDAVMPAKETAEMFGIPKFASGFGNWFGKAWNYASSKIGKLEDMIDDKIDAITDALKDPLGTLLNIYSRGKNTAKSFWHDFGDSGAKKIPHWALSWFKNLLTKLKDKLDEVDGSGPVSASMIKRAASKMHVDPPDSFIHNLMKVIMNESGGRNIVQQIHDVNSGGNEARGILQYTPGTFRAYAMPGHTNIMNPYDQLLAFFNNSDWRNSIGMTTIWGHTKMDWLHSGPQGSRRFANGGWAYQPSIFGEVNGEPEVAINPARSTADSLILQAIKARASKDPQSFSAKIDSIISAGKSLNATTAPVATAPMSSNSSSPILDGHDYSSRLEKIGAKLDALIEKRVVVDGHSFANTYERYGIQQRRKISNYSERGLAMDVKF</sequence>
<accession>A0A7H9EKA3</accession>
<dbReference type="RefSeq" id="WP_180848436.1">
    <property type="nucleotide sequence ID" value="NZ_CP047418.1"/>
</dbReference>
<dbReference type="Proteomes" id="UP000510886">
    <property type="component" value="Chromosome"/>
</dbReference>
<dbReference type="CDD" id="cd13402">
    <property type="entry name" value="LT_TF-like"/>
    <property type="match status" value="1"/>
</dbReference>
<dbReference type="PANTHER" id="PTHR21525">
    <property type="entry name" value="MOTILE SPERM PROTEIN"/>
    <property type="match status" value="1"/>
</dbReference>
<feature type="domain" description="Tape measure protein N-terminal" evidence="1">
    <location>
        <begin position="235"/>
        <end position="427"/>
    </location>
</feature>
<dbReference type="PANTHER" id="PTHR21525:SF9">
    <property type="entry name" value="CHANNEL_COLICIN DOMAIN-CONTAINING PROTEIN"/>
    <property type="match status" value="1"/>
</dbReference>
<evidence type="ECO:0000313" key="2">
    <source>
        <dbReference type="EMBL" id="QLL78140.1"/>
    </source>
</evidence>
<dbReference type="Gene3D" id="1.20.120.20">
    <property type="entry name" value="Apolipoprotein"/>
    <property type="match status" value="1"/>
</dbReference>
<dbReference type="Pfam" id="PF20155">
    <property type="entry name" value="TMP_3"/>
    <property type="match status" value="1"/>
</dbReference>
<proteinExistence type="predicted"/>
<evidence type="ECO:0000313" key="3">
    <source>
        <dbReference type="Proteomes" id="UP000510886"/>
    </source>
</evidence>
<gene>
    <name evidence="2" type="ORF">GTO87_05725</name>
</gene>
<dbReference type="SUPFAM" id="SSF53955">
    <property type="entry name" value="Lysozyme-like"/>
    <property type="match status" value="1"/>
</dbReference>
<dbReference type="NCBIfam" id="TIGR02675">
    <property type="entry name" value="tape_meas_nterm"/>
    <property type="match status" value="1"/>
</dbReference>
<dbReference type="InterPro" id="IPR013491">
    <property type="entry name" value="Tape_meas_N"/>
</dbReference>
<dbReference type="InterPro" id="IPR023346">
    <property type="entry name" value="Lysozyme-like_dom_sf"/>
</dbReference>
<name>A0A7H9EKA3_9LACO</name>